<comment type="caution">
    <text evidence="1">The sequence shown here is derived from an EMBL/GenBank/DDBJ whole genome shotgun (WGS) entry which is preliminary data.</text>
</comment>
<proteinExistence type="predicted"/>
<reference evidence="2" key="1">
    <citation type="submission" date="2013-09" db="EMBL/GenBank/DDBJ databases">
        <title>Corchorus olitorius genome sequencing.</title>
        <authorList>
            <person name="Alam M."/>
            <person name="Haque M.S."/>
            <person name="Islam M.S."/>
            <person name="Emdad E.M."/>
            <person name="Islam M.M."/>
            <person name="Ahmed B."/>
            <person name="Halim A."/>
            <person name="Hossen Q.M.M."/>
            <person name="Hossain M.Z."/>
            <person name="Ahmed R."/>
            <person name="Khan M.M."/>
            <person name="Islam R."/>
            <person name="Rashid M.M."/>
            <person name="Khan S.A."/>
            <person name="Rahman M.S."/>
            <person name="Alam M."/>
            <person name="Yahiya A.S."/>
            <person name="Khan M.S."/>
            <person name="Azam M.S."/>
            <person name="Haque T."/>
            <person name="Lashkar M.Z.H."/>
            <person name="Akhand A.I."/>
            <person name="Morshed G."/>
            <person name="Roy S."/>
            <person name="Uddin K.S."/>
            <person name="Rabeya T."/>
            <person name="Hossain A.S."/>
            <person name="Chowdhury A."/>
            <person name="Snigdha A.R."/>
            <person name="Mortoza M.S."/>
            <person name="Matin S.A."/>
            <person name="Hoque S.M.E."/>
            <person name="Islam M.K."/>
            <person name="Roy D.K."/>
            <person name="Haider R."/>
            <person name="Moosa M.M."/>
            <person name="Elias S.M."/>
            <person name="Hasan A.M."/>
            <person name="Jahan S."/>
            <person name="Shafiuddin M."/>
            <person name="Mahmood N."/>
            <person name="Shommy N.S."/>
        </authorList>
    </citation>
    <scope>NUCLEOTIDE SEQUENCE [LARGE SCALE GENOMIC DNA]</scope>
    <source>
        <strain evidence="2">cv. O-4</strain>
    </source>
</reference>
<evidence type="ECO:0000313" key="1">
    <source>
        <dbReference type="EMBL" id="OMP01721.1"/>
    </source>
</evidence>
<dbReference type="Proteomes" id="UP000187203">
    <property type="component" value="Unassembled WGS sequence"/>
</dbReference>
<dbReference type="AlphaFoldDB" id="A0A1R3K3S9"/>
<name>A0A1R3K3S9_9ROSI</name>
<evidence type="ECO:0000313" key="2">
    <source>
        <dbReference type="Proteomes" id="UP000187203"/>
    </source>
</evidence>
<accession>A0A1R3K3S9</accession>
<gene>
    <name evidence="1" type="ORF">COLO4_11639</name>
</gene>
<organism evidence="1 2">
    <name type="scientific">Corchorus olitorius</name>
    <dbReference type="NCBI Taxonomy" id="93759"/>
    <lineage>
        <taxon>Eukaryota</taxon>
        <taxon>Viridiplantae</taxon>
        <taxon>Streptophyta</taxon>
        <taxon>Embryophyta</taxon>
        <taxon>Tracheophyta</taxon>
        <taxon>Spermatophyta</taxon>
        <taxon>Magnoliopsida</taxon>
        <taxon>eudicotyledons</taxon>
        <taxon>Gunneridae</taxon>
        <taxon>Pentapetalae</taxon>
        <taxon>rosids</taxon>
        <taxon>malvids</taxon>
        <taxon>Malvales</taxon>
        <taxon>Malvaceae</taxon>
        <taxon>Grewioideae</taxon>
        <taxon>Apeibeae</taxon>
        <taxon>Corchorus</taxon>
    </lineage>
</organism>
<dbReference type="EMBL" id="AWUE01014720">
    <property type="protein sequence ID" value="OMP01721.1"/>
    <property type="molecule type" value="Genomic_DNA"/>
</dbReference>
<keyword evidence="2" id="KW-1185">Reference proteome</keyword>
<protein>
    <submittedName>
        <fullName evidence="1">Uncharacterized protein</fullName>
    </submittedName>
</protein>
<sequence>MVTSTSSGDFRRSVFAPSLWDWEAATVSV</sequence>